<name>A0AA37XHI2_9MICO</name>
<evidence type="ECO:0000313" key="2">
    <source>
        <dbReference type="Proteomes" id="UP001157161"/>
    </source>
</evidence>
<dbReference type="AlphaFoldDB" id="A0AA37XHI2"/>
<gene>
    <name evidence="1" type="ORF">GCM10025875_31930</name>
</gene>
<reference evidence="1" key="2">
    <citation type="submission" date="2023-02" db="EMBL/GenBank/DDBJ databases">
        <authorList>
            <person name="Sun Q."/>
            <person name="Mori K."/>
        </authorList>
    </citation>
    <scope>NUCLEOTIDE SEQUENCE</scope>
    <source>
        <strain evidence="1">NBRC 112290</strain>
    </source>
</reference>
<organism evidence="1 2">
    <name type="scientific">Litorihabitans aurantiacus</name>
    <dbReference type="NCBI Taxonomy" id="1930061"/>
    <lineage>
        <taxon>Bacteria</taxon>
        <taxon>Bacillati</taxon>
        <taxon>Actinomycetota</taxon>
        <taxon>Actinomycetes</taxon>
        <taxon>Micrococcales</taxon>
        <taxon>Beutenbergiaceae</taxon>
        <taxon>Litorihabitans</taxon>
    </lineage>
</organism>
<keyword evidence="2" id="KW-1185">Reference proteome</keyword>
<proteinExistence type="predicted"/>
<comment type="caution">
    <text evidence="1">The sequence shown here is derived from an EMBL/GenBank/DDBJ whole genome shotgun (WGS) entry which is preliminary data.</text>
</comment>
<evidence type="ECO:0000313" key="1">
    <source>
        <dbReference type="EMBL" id="GMA33201.1"/>
    </source>
</evidence>
<protein>
    <submittedName>
        <fullName evidence="1">Uncharacterized protein</fullName>
    </submittedName>
</protein>
<accession>A0AA37XHI2</accession>
<reference evidence="1" key="1">
    <citation type="journal article" date="2014" name="Int. J. Syst. Evol. Microbiol.">
        <title>Complete genome sequence of Corynebacterium casei LMG S-19264T (=DSM 44701T), isolated from a smear-ripened cheese.</title>
        <authorList>
            <consortium name="US DOE Joint Genome Institute (JGI-PGF)"/>
            <person name="Walter F."/>
            <person name="Albersmeier A."/>
            <person name="Kalinowski J."/>
            <person name="Ruckert C."/>
        </authorList>
    </citation>
    <scope>NUCLEOTIDE SEQUENCE</scope>
    <source>
        <strain evidence="1">NBRC 112290</strain>
    </source>
</reference>
<sequence length="316" mass="34949">MPDLVRAPMHHADHPDNACLEAFVPTSVLAAPFGHDWEELPWPFEMAMMESPEWMLLHHARRLFEDPFTTDATPETSAWLTSMVSRDVVLDWVPGTGFVRVPRRPGIDVGLVRRRDPEPRPCERVIGLDTGSSGCRVHGLAVGYPREVPGGCRLVSARVCDICWRVAHAQLRPRPGVAIRWTRECLRCRAAVDALPRWVPRPVQGAQRLLAQRHASRELMVAMGRMVDGDRAVVPWAERFGPQGRVTQAVLDGGGWAPPSPEPVVTWRAWSSAHPASAEASARSVVAMFERSLPEGMVLGVDAARLAGIVRWEMGG</sequence>
<dbReference type="Proteomes" id="UP001157161">
    <property type="component" value="Unassembled WGS sequence"/>
</dbReference>
<dbReference type="RefSeq" id="WP_284251869.1">
    <property type="nucleotide sequence ID" value="NZ_BSUM01000001.1"/>
</dbReference>
<dbReference type="EMBL" id="BSUM01000001">
    <property type="protein sequence ID" value="GMA33201.1"/>
    <property type="molecule type" value="Genomic_DNA"/>
</dbReference>